<protein>
    <submittedName>
        <fullName evidence="3">Aspartate carbamoyltransferase</fullName>
    </submittedName>
    <submittedName>
        <fullName evidence="4">Dihydroorotase</fullName>
    </submittedName>
</protein>
<dbReference type="GO" id="GO:0004151">
    <property type="term" value="F:dihydroorotase activity"/>
    <property type="evidence" value="ECO:0007669"/>
    <property type="project" value="InterPro"/>
</dbReference>
<dbReference type="CDD" id="cd01317">
    <property type="entry name" value="DHOase_IIa"/>
    <property type="match status" value="1"/>
</dbReference>
<name>A0A1G6XBJ0_9GAMM</name>
<evidence type="ECO:0000256" key="1">
    <source>
        <dbReference type="ARBA" id="ARBA00022975"/>
    </source>
</evidence>
<dbReference type="InterPro" id="IPR032466">
    <property type="entry name" value="Metal_Hydrolase"/>
</dbReference>
<dbReference type="InterPro" id="IPR024403">
    <property type="entry name" value="DHOase_cat"/>
</dbReference>
<reference evidence="6" key="3">
    <citation type="journal article" date="2019" name="Int. J. Syst. Evol. Microbiol.">
        <title>The Global Catalogue of Microorganisms (GCM) 10K type strain sequencing project: providing services to taxonomists for standard genome sequencing and annotation.</title>
        <authorList>
            <consortium name="The Broad Institute Genomics Platform"/>
            <consortium name="The Broad Institute Genome Sequencing Center for Infectious Disease"/>
            <person name="Wu L."/>
            <person name="Ma J."/>
        </authorList>
    </citation>
    <scope>NUCLEOTIDE SEQUENCE [LARGE SCALE GENOMIC DNA]</scope>
    <source>
        <strain evidence="6">NBRC 103191</strain>
    </source>
</reference>
<reference evidence="3" key="1">
    <citation type="journal article" date="2014" name="Int. J. Syst. Evol. Microbiol.">
        <title>Complete genome of a new Firmicutes species belonging to the dominant human colonic microbiota ('Ruminococcus bicirculans') reveals two chromosomes and a selective capacity to utilize plant glucans.</title>
        <authorList>
            <consortium name="NISC Comparative Sequencing Program"/>
            <person name="Wegmann U."/>
            <person name="Louis P."/>
            <person name="Goesmann A."/>
            <person name="Henrissat B."/>
            <person name="Duncan S.H."/>
            <person name="Flint H.J."/>
        </authorList>
    </citation>
    <scope>NUCLEOTIDE SEQUENCE</scope>
    <source>
        <strain evidence="3">NBRC 103191</strain>
    </source>
</reference>
<gene>
    <name evidence="3" type="primary">pyrX</name>
    <name evidence="3" type="ORF">GCM10007915_22980</name>
    <name evidence="4" type="ORF">SAMN05660405_01246</name>
</gene>
<sequence length="403" mass="43934">MSTMLNTDAPIFDHLPKAFKDALPQTVTEKLSTLDAEHEMWLLPPLVDLCARLREPGQQQHGTLASEGRAARGNGFLHVVTPPDTNPILENGSLLKGLRERALSDGGIYLHILGALTTGLEGERPSNIAGLKKGGCIAVSNARRPFRNDLVLLRTLEYAATFGMKVFFYPDEPSLSGDGVAHEGYIASYHGLQGIPWIAETVALSKQLLMVEETGIAAHFSQLSCKSSIELMRWAKDKGLPVTCDVAMHQLYLTDDNLEGFNAQAYVLPPLRSNTDQQAIRRGLKDGTIDAICSHHEPLNSTAKKAPFAESTPGISNFDTFMALACQLVNDEVLTLSELVDKICLNPAKIAGIHEQYEAIGGAVLVDPNLEWQVTAQSMLSNGKNTPFFNQQLQGRVVETFFG</sequence>
<dbReference type="RefSeq" id="WP_201587837.1">
    <property type="nucleotide sequence ID" value="NZ_BSOK01000061.1"/>
</dbReference>
<dbReference type="Gene3D" id="2.30.40.10">
    <property type="entry name" value="Urease, subunit C, domain 1"/>
    <property type="match status" value="1"/>
</dbReference>
<accession>A0A1G6XBJ0</accession>
<proteinExistence type="predicted"/>
<dbReference type="EMBL" id="FNAL01000007">
    <property type="protein sequence ID" value="SDD74616.1"/>
    <property type="molecule type" value="Genomic_DNA"/>
</dbReference>
<dbReference type="InterPro" id="IPR004722">
    <property type="entry name" value="DHOase"/>
</dbReference>
<evidence type="ECO:0000313" key="5">
    <source>
        <dbReference type="Proteomes" id="UP000198501"/>
    </source>
</evidence>
<evidence type="ECO:0000259" key="2">
    <source>
        <dbReference type="Pfam" id="PF12890"/>
    </source>
</evidence>
<dbReference type="GO" id="GO:0004038">
    <property type="term" value="F:allantoinase activity"/>
    <property type="evidence" value="ECO:0007669"/>
    <property type="project" value="TreeGrafter"/>
</dbReference>
<dbReference type="Pfam" id="PF12890">
    <property type="entry name" value="DHOase"/>
    <property type="match status" value="1"/>
</dbReference>
<dbReference type="Proteomes" id="UP000198501">
    <property type="component" value="Unassembled WGS sequence"/>
</dbReference>
<dbReference type="Proteomes" id="UP001156645">
    <property type="component" value="Unassembled WGS sequence"/>
</dbReference>
<dbReference type="GO" id="GO:0005737">
    <property type="term" value="C:cytoplasm"/>
    <property type="evidence" value="ECO:0007669"/>
    <property type="project" value="TreeGrafter"/>
</dbReference>
<dbReference type="Gene3D" id="3.20.20.140">
    <property type="entry name" value="Metal-dependent hydrolases"/>
    <property type="match status" value="1"/>
</dbReference>
<dbReference type="EMBL" id="BSOK01000061">
    <property type="protein sequence ID" value="GLR30059.1"/>
    <property type="molecule type" value="Genomic_DNA"/>
</dbReference>
<keyword evidence="6" id="KW-1185">Reference proteome</keyword>
<organism evidence="4 5">
    <name type="scientific">Psychrobacter pacificensis</name>
    <dbReference type="NCBI Taxonomy" id="112002"/>
    <lineage>
        <taxon>Bacteria</taxon>
        <taxon>Pseudomonadati</taxon>
        <taxon>Pseudomonadota</taxon>
        <taxon>Gammaproteobacteria</taxon>
        <taxon>Moraxellales</taxon>
        <taxon>Moraxellaceae</taxon>
        <taxon>Psychrobacter</taxon>
    </lineage>
</organism>
<dbReference type="AlphaFoldDB" id="A0A1G6XBJ0"/>
<dbReference type="SUPFAM" id="SSF51556">
    <property type="entry name" value="Metallo-dependent hydrolases"/>
    <property type="match status" value="1"/>
</dbReference>
<reference evidence="4 5" key="2">
    <citation type="submission" date="2016-10" db="EMBL/GenBank/DDBJ databases">
        <authorList>
            <person name="de Groot N.N."/>
        </authorList>
    </citation>
    <scope>NUCLEOTIDE SEQUENCE [LARGE SCALE GENOMIC DNA]</scope>
    <source>
        <strain evidence="4 5">DSM 23406</strain>
    </source>
</reference>
<reference evidence="3" key="4">
    <citation type="submission" date="2023-01" db="EMBL/GenBank/DDBJ databases">
        <title>Draft genome sequence of Psychrobacter pacificensis strain NBRC 103191.</title>
        <authorList>
            <person name="Sun Q."/>
            <person name="Mori K."/>
        </authorList>
    </citation>
    <scope>NUCLEOTIDE SEQUENCE</scope>
    <source>
        <strain evidence="3">NBRC 103191</strain>
    </source>
</reference>
<dbReference type="GO" id="GO:0006145">
    <property type="term" value="P:purine nucleobase catabolic process"/>
    <property type="evidence" value="ECO:0007669"/>
    <property type="project" value="TreeGrafter"/>
</dbReference>
<dbReference type="PANTHER" id="PTHR43668">
    <property type="entry name" value="ALLANTOINASE"/>
    <property type="match status" value="1"/>
</dbReference>
<dbReference type="GO" id="GO:0006221">
    <property type="term" value="P:pyrimidine nucleotide biosynthetic process"/>
    <property type="evidence" value="ECO:0007669"/>
    <property type="project" value="UniProtKB-KW"/>
</dbReference>
<evidence type="ECO:0000313" key="4">
    <source>
        <dbReference type="EMBL" id="SDD74616.1"/>
    </source>
</evidence>
<dbReference type="InterPro" id="IPR011059">
    <property type="entry name" value="Metal-dep_hydrolase_composite"/>
</dbReference>
<dbReference type="InterPro" id="IPR050138">
    <property type="entry name" value="DHOase/Allantoinase_Hydrolase"/>
</dbReference>
<evidence type="ECO:0000313" key="6">
    <source>
        <dbReference type="Proteomes" id="UP001156645"/>
    </source>
</evidence>
<keyword evidence="1" id="KW-0665">Pyrimidine biosynthesis</keyword>
<dbReference type="SUPFAM" id="SSF51338">
    <property type="entry name" value="Composite domain of metallo-dependent hydrolases"/>
    <property type="match status" value="1"/>
</dbReference>
<dbReference type="PANTHER" id="PTHR43668:SF2">
    <property type="entry name" value="ALLANTOINASE"/>
    <property type="match status" value="1"/>
</dbReference>
<feature type="domain" description="Dihydroorotase catalytic" evidence="2">
    <location>
        <begin position="42"/>
        <end position="227"/>
    </location>
</feature>
<dbReference type="GO" id="GO:0046872">
    <property type="term" value="F:metal ion binding"/>
    <property type="evidence" value="ECO:0007669"/>
    <property type="project" value="InterPro"/>
</dbReference>
<evidence type="ECO:0000313" key="3">
    <source>
        <dbReference type="EMBL" id="GLR30059.1"/>
    </source>
</evidence>